<evidence type="ECO:0000313" key="2">
    <source>
        <dbReference type="EMBL" id="VDM80198.1"/>
    </source>
</evidence>
<gene>
    <name evidence="2" type="ORF">SVUK_LOCUS15196</name>
</gene>
<dbReference type="GO" id="GO:0005576">
    <property type="term" value="C:extracellular region"/>
    <property type="evidence" value="ECO:0007669"/>
    <property type="project" value="InterPro"/>
</dbReference>
<dbReference type="GO" id="GO:0030414">
    <property type="term" value="F:peptidase inhibitor activity"/>
    <property type="evidence" value="ECO:0007669"/>
    <property type="project" value="InterPro"/>
</dbReference>
<dbReference type="PROSITE" id="PS51390">
    <property type="entry name" value="WAP"/>
    <property type="match status" value="1"/>
</dbReference>
<dbReference type="Gene3D" id="4.10.75.10">
    <property type="entry name" value="Elafin-like"/>
    <property type="match status" value="1"/>
</dbReference>
<dbReference type="SUPFAM" id="SSF57256">
    <property type="entry name" value="Elafin-like"/>
    <property type="match status" value="1"/>
</dbReference>
<dbReference type="AlphaFoldDB" id="A0A3P7LLX7"/>
<dbReference type="InterPro" id="IPR036645">
    <property type="entry name" value="Elafin-like_sf"/>
</dbReference>
<evidence type="ECO:0000259" key="1">
    <source>
        <dbReference type="PROSITE" id="PS51390"/>
    </source>
</evidence>
<dbReference type="CDD" id="cd00199">
    <property type="entry name" value="WAP"/>
    <property type="match status" value="1"/>
</dbReference>
<feature type="domain" description="WAP" evidence="1">
    <location>
        <begin position="89"/>
        <end position="136"/>
    </location>
</feature>
<accession>A0A3P7LLX7</accession>
<name>A0A3P7LLX7_STRVU</name>
<dbReference type="Proteomes" id="UP000270094">
    <property type="component" value="Unassembled WGS sequence"/>
</dbReference>
<dbReference type="Pfam" id="PF00095">
    <property type="entry name" value="WAP"/>
    <property type="match status" value="1"/>
</dbReference>
<dbReference type="SMART" id="SM00217">
    <property type="entry name" value="WAP"/>
    <property type="match status" value="1"/>
</dbReference>
<proteinExistence type="predicted"/>
<protein>
    <recommendedName>
        <fullName evidence="1">WAP domain-containing protein</fullName>
    </recommendedName>
</protein>
<evidence type="ECO:0000313" key="3">
    <source>
        <dbReference type="Proteomes" id="UP000270094"/>
    </source>
</evidence>
<dbReference type="InterPro" id="IPR008197">
    <property type="entry name" value="WAP_dom"/>
</dbReference>
<reference evidence="2 3" key="1">
    <citation type="submission" date="2018-11" db="EMBL/GenBank/DDBJ databases">
        <authorList>
            <consortium name="Pathogen Informatics"/>
        </authorList>
    </citation>
    <scope>NUCLEOTIDE SEQUENCE [LARGE SCALE GENOMIC DNA]</scope>
</reference>
<keyword evidence="3" id="KW-1185">Reference proteome</keyword>
<sequence length="215" mass="23241">MFPLSGFPIAMESVAQPIQATASVGIIPALNEPIRPTNTTISPVSFQIDRSHPVKVKSTRQEKIGLCPPAGDEKACTNRSHPVKVKSTRQEKIGLCPPAGDEKACTTYTKCSNDFDCKDVEKCCANACGSVCVDPTKATNCVHFVVAVKKLPEQKLKNGYIPKCDDNGKTLFSHVKPLVMTKFAGGQDFKGSTIDIFGPYHSIIADIDLELFAII</sequence>
<dbReference type="PRINTS" id="PR00003">
    <property type="entry name" value="4DISULPHCORE"/>
</dbReference>
<organism evidence="2 3">
    <name type="scientific">Strongylus vulgaris</name>
    <name type="common">Blood worm</name>
    <dbReference type="NCBI Taxonomy" id="40348"/>
    <lineage>
        <taxon>Eukaryota</taxon>
        <taxon>Metazoa</taxon>
        <taxon>Ecdysozoa</taxon>
        <taxon>Nematoda</taxon>
        <taxon>Chromadorea</taxon>
        <taxon>Rhabditida</taxon>
        <taxon>Rhabditina</taxon>
        <taxon>Rhabditomorpha</taxon>
        <taxon>Strongyloidea</taxon>
        <taxon>Strongylidae</taxon>
        <taxon>Strongylus</taxon>
    </lineage>
</organism>
<dbReference type="OrthoDB" id="5804926at2759"/>
<dbReference type="EMBL" id="UYYB01107701">
    <property type="protein sequence ID" value="VDM80198.1"/>
    <property type="molecule type" value="Genomic_DNA"/>
</dbReference>